<dbReference type="AlphaFoldDB" id="A0A146KB60"/>
<evidence type="ECO:0000313" key="1">
    <source>
        <dbReference type="EMBL" id="JAP94062.1"/>
    </source>
</evidence>
<name>A0A146KB60_9EUKA</name>
<accession>A0A146KB60</accession>
<feature type="non-terminal residue" evidence="1">
    <location>
        <position position="1"/>
    </location>
</feature>
<gene>
    <name evidence="1" type="ORF">TPC1_13419</name>
</gene>
<proteinExistence type="predicted"/>
<sequence>LDHKEFIFVDYIAEKTAPAILNQINAKLKKYFVEYAQTAPQTLSKKAPPPNFMKFKGEMQAQLQKSEAELEQDIQYTFQKLQHAVGELVESLMVFLSKSFSIHVKNLQLKLEQFILTQKTFLLTTGEICKYEADAKVNEIQEQFQQLVGEFAEIRQRIEADLVDDIEKLHLQITYETNKYHEKFDRAFSVLSNSLQETQMRMSRLLNEFMEKTDGDSSYALERAQVNSNYQQYVESSQKTLTRLQQSYKQVLNEVHSQIDEKVSQTITEKIQLFVSAKTAEKMEIISQINDKTIKKIDDRRISFFQSQIRQELKEDYIGLELFQQIMNCLVFTFKQQKYNEVQYTFFDQLNEMALNYTDDEDGFWDFCQKVNLLEIKGSFSRFQSVEDYFQLHSGQEKFTAEELVKGLQKNLLNNFTKEIEAEFASHCYLYYELKRPKSLQEYQLNKVGSMLRIPVNPLETEAKFNGGRVYFYWAVIGIMLGYEQVRYTSILGVSGMRLKTEPEFYTTTKQYYQPRAIYACRIPGWCRLHEGEIHIVQEPFWEME</sequence>
<dbReference type="EMBL" id="GDID01002544">
    <property type="protein sequence ID" value="JAP94062.1"/>
    <property type="molecule type" value="Transcribed_RNA"/>
</dbReference>
<organism evidence="1">
    <name type="scientific">Trepomonas sp. PC1</name>
    <dbReference type="NCBI Taxonomy" id="1076344"/>
    <lineage>
        <taxon>Eukaryota</taxon>
        <taxon>Metamonada</taxon>
        <taxon>Diplomonadida</taxon>
        <taxon>Hexamitidae</taxon>
        <taxon>Hexamitinae</taxon>
        <taxon>Trepomonas</taxon>
    </lineage>
</organism>
<protein>
    <submittedName>
        <fullName evidence="1">Ankyrin repeat-containing protein</fullName>
    </submittedName>
</protein>
<reference evidence="1" key="1">
    <citation type="submission" date="2015-07" db="EMBL/GenBank/DDBJ databases">
        <title>Adaptation to a free-living lifestyle via gene acquisitions in the diplomonad Trepomonas sp. PC1.</title>
        <authorList>
            <person name="Xu F."/>
            <person name="Jerlstrom-Hultqvist J."/>
            <person name="Kolisko M."/>
            <person name="Simpson A.G.B."/>
            <person name="Roger A.J."/>
            <person name="Svard S.G."/>
            <person name="Andersson J.O."/>
        </authorList>
    </citation>
    <scope>NUCLEOTIDE SEQUENCE</scope>
    <source>
        <strain evidence="1">PC1</strain>
    </source>
</reference>